<comment type="caution">
    <text evidence="2">The sequence shown here is derived from an EMBL/GenBank/DDBJ whole genome shotgun (WGS) entry which is preliminary data.</text>
</comment>
<name>A0ABP9FGF2_9ACTN</name>
<evidence type="ECO:0000313" key="2">
    <source>
        <dbReference type="EMBL" id="GAA4902235.1"/>
    </source>
</evidence>
<accession>A0ABP9FGF2</accession>
<dbReference type="Proteomes" id="UP001501521">
    <property type="component" value="Unassembled WGS sequence"/>
</dbReference>
<gene>
    <name evidence="2" type="ORF">GCM10025789_21140</name>
</gene>
<dbReference type="EMBL" id="BAABLV010000035">
    <property type="protein sequence ID" value="GAA4902235.1"/>
    <property type="molecule type" value="Genomic_DNA"/>
</dbReference>
<organism evidence="2 3">
    <name type="scientific">Tessaracoccus lubricantis</name>
    <dbReference type="NCBI Taxonomy" id="545543"/>
    <lineage>
        <taxon>Bacteria</taxon>
        <taxon>Bacillati</taxon>
        <taxon>Actinomycetota</taxon>
        <taxon>Actinomycetes</taxon>
        <taxon>Propionibacteriales</taxon>
        <taxon>Propionibacteriaceae</taxon>
        <taxon>Tessaracoccus</taxon>
    </lineage>
</organism>
<feature type="region of interest" description="Disordered" evidence="1">
    <location>
        <begin position="1"/>
        <end position="63"/>
    </location>
</feature>
<keyword evidence="3" id="KW-1185">Reference proteome</keyword>
<evidence type="ECO:0000313" key="3">
    <source>
        <dbReference type="Proteomes" id="UP001501521"/>
    </source>
</evidence>
<protein>
    <recommendedName>
        <fullName evidence="4">Nucleotide exchange factor GrpE</fullName>
    </recommendedName>
</protein>
<reference evidence="3" key="1">
    <citation type="journal article" date="2019" name="Int. J. Syst. Evol. Microbiol.">
        <title>The Global Catalogue of Microorganisms (GCM) 10K type strain sequencing project: providing services to taxonomists for standard genome sequencing and annotation.</title>
        <authorList>
            <consortium name="The Broad Institute Genomics Platform"/>
            <consortium name="The Broad Institute Genome Sequencing Center for Infectious Disease"/>
            <person name="Wu L."/>
            <person name="Ma J."/>
        </authorList>
    </citation>
    <scope>NUCLEOTIDE SEQUENCE [LARGE SCALE GENOMIC DNA]</scope>
    <source>
        <strain evidence="3">JCM 19125</strain>
    </source>
</reference>
<dbReference type="RefSeq" id="WP_345582627.1">
    <property type="nucleotide sequence ID" value="NZ_BAABLV010000035.1"/>
</dbReference>
<proteinExistence type="predicted"/>
<feature type="compositionally biased region" description="Basic and acidic residues" evidence="1">
    <location>
        <begin position="17"/>
        <end position="54"/>
    </location>
</feature>
<evidence type="ECO:0008006" key="4">
    <source>
        <dbReference type="Google" id="ProtNLM"/>
    </source>
</evidence>
<sequence length="63" mass="7103">MSEQRPDPASESAPLADPKRDEVRETDEEHAHTADKAIPEDRVEETRIHQETSPREQVGNEGP</sequence>
<evidence type="ECO:0000256" key="1">
    <source>
        <dbReference type="SAM" id="MobiDB-lite"/>
    </source>
</evidence>